<name>A0ABD2ZG15_9GENT</name>
<dbReference type="AlphaFoldDB" id="A0ABD2ZG15"/>
<evidence type="ECO:0000313" key="5">
    <source>
        <dbReference type="EMBL" id="KAL3517215.1"/>
    </source>
</evidence>
<comment type="caution">
    <text evidence="5">The sequence shown here is derived from an EMBL/GenBank/DDBJ whole genome shotgun (WGS) entry which is preliminary data.</text>
</comment>
<keyword evidence="6" id="KW-1185">Reference proteome</keyword>
<dbReference type="PANTHER" id="PTHR47344">
    <property type="entry name" value="RING ZINC FINGER PROTEIN-RELATED"/>
    <property type="match status" value="1"/>
</dbReference>
<evidence type="ECO:0000256" key="1">
    <source>
        <dbReference type="PROSITE-ProRule" id="PRU00175"/>
    </source>
</evidence>
<dbReference type="Pfam" id="PF13639">
    <property type="entry name" value="zf-RING_2"/>
    <property type="match status" value="1"/>
</dbReference>
<dbReference type="SMART" id="SM00184">
    <property type="entry name" value="RING"/>
    <property type="match status" value="1"/>
</dbReference>
<dbReference type="SUPFAM" id="SSF57850">
    <property type="entry name" value="RING/U-box"/>
    <property type="match status" value="1"/>
</dbReference>
<keyword evidence="2" id="KW-0175">Coiled coil</keyword>
<dbReference type="EMBL" id="JBJUIK010000010">
    <property type="protein sequence ID" value="KAL3517215.1"/>
    <property type="molecule type" value="Genomic_DNA"/>
</dbReference>
<keyword evidence="1" id="KW-0479">Metal-binding</keyword>
<sequence length="639" mass="70435">MKRRKLSGKGKKEGVEERSSGSGWEQRKGAVREEESSSGRGKEGMREERLRAMVGTNPTTPFSKTICSICYEDLKPIVEDLQSISICGHVFHELCLQQWFEYCTNGKKKNCPVCKQICSNANAGRLYFQSIGDPNEYLTQKAGDYGESPEELRNEVKRLEGKVLGLTSALEQQQKSFEAVNSELSAFKEKVKVEVGLKNEALKQNATIQQLMHMKSEELDRSTLECMRLQDRNIALAKELAALKLASDLNLEEDEVLKLACLGNEVNSKETIDVLKKSLVIRNKSYKELMTKCIVLGRGEARSLSKLEKANEKIKKLKERIHELESVAEVKDNEALRILKSSQKATYAVDGCTNGSEQGTRNDVCSYRDQSKELVSDKEMGVSDNSYCLSNKRKLKSSGLTSDRGTMDNVMPRKVTPDTLEKEGFLLNQDKKVRETFVPESSCGQFKPLAENGVAVRKSISRTGYKESETQTQGQGNIDRASGAMGSTNSNTDNKAAVMDNDVILLDNDVESPQHLLNVRKGTSIPVVVSKPGDCCFTGGLLGPDGTNWHLGKWCKRKNKQASQPLGLQGSIASTADLIAVGADGRGGRIKVLRTLNQSSLDNGETLTSAKKLKVGSKPSTFPSHGSLQIEHFFGKASQ</sequence>
<evidence type="ECO:0000259" key="4">
    <source>
        <dbReference type="PROSITE" id="PS50089"/>
    </source>
</evidence>
<dbReference type="InterPro" id="IPR013083">
    <property type="entry name" value="Znf_RING/FYVE/PHD"/>
</dbReference>
<organism evidence="5 6">
    <name type="scientific">Cinchona calisaya</name>
    <dbReference type="NCBI Taxonomy" id="153742"/>
    <lineage>
        <taxon>Eukaryota</taxon>
        <taxon>Viridiplantae</taxon>
        <taxon>Streptophyta</taxon>
        <taxon>Embryophyta</taxon>
        <taxon>Tracheophyta</taxon>
        <taxon>Spermatophyta</taxon>
        <taxon>Magnoliopsida</taxon>
        <taxon>eudicotyledons</taxon>
        <taxon>Gunneridae</taxon>
        <taxon>Pentapetalae</taxon>
        <taxon>asterids</taxon>
        <taxon>lamiids</taxon>
        <taxon>Gentianales</taxon>
        <taxon>Rubiaceae</taxon>
        <taxon>Cinchonoideae</taxon>
        <taxon>Cinchoneae</taxon>
        <taxon>Cinchona</taxon>
    </lineage>
</organism>
<dbReference type="PROSITE" id="PS50089">
    <property type="entry name" value="ZF_RING_2"/>
    <property type="match status" value="1"/>
</dbReference>
<protein>
    <recommendedName>
        <fullName evidence="4">RING-type domain-containing protein</fullName>
    </recommendedName>
</protein>
<dbReference type="InterPro" id="IPR001841">
    <property type="entry name" value="Znf_RING"/>
</dbReference>
<feature type="region of interest" description="Disordered" evidence="3">
    <location>
        <begin position="1"/>
        <end position="47"/>
    </location>
</feature>
<feature type="compositionally biased region" description="Basic and acidic residues" evidence="3">
    <location>
        <begin position="10"/>
        <end position="47"/>
    </location>
</feature>
<keyword evidence="1" id="KW-0862">Zinc</keyword>
<dbReference type="CDD" id="cd16448">
    <property type="entry name" value="RING-H2"/>
    <property type="match status" value="1"/>
</dbReference>
<accession>A0ABD2ZG15</accession>
<feature type="coiled-coil region" evidence="2">
    <location>
        <begin position="300"/>
        <end position="334"/>
    </location>
</feature>
<evidence type="ECO:0000256" key="2">
    <source>
        <dbReference type="SAM" id="Coils"/>
    </source>
</evidence>
<dbReference type="Proteomes" id="UP001630127">
    <property type="component" value="Unassembled WGS sequence"/>
</dbReference>
<feature type="domain" description="RING-type" evidence="4">
    <location>
        <begin position="67"/>
        <end position="115"/>
    </location>
</feature>
<dbReference type="GO" id="GO:0008270">
    <property type="term" value="F:zinc ion binding"/>
    <property type="evidence" value="ECO:0007669"/>
    <property type="project" value="UniProtKB-KW"/>
</dbReference>
<reference evidence="5 6" key="1">
    <citation type="submission" date="2024-11" db="EMBL/GenBank/DDBJ databases">
        <title>A near-complete genome assembly of Cinchona calisaya.</title>
        <authorList>
            <person name="Lian D.C."/>
            <person name="Zhao X.W."/>
            <person name="Wei L."/>
        </authorList>
    </citation>
    <scope>NUCLEOTIDE SEQUENCE [LARGE SCALE GENOMIC DNA]</scope>
    <source>
        <tissue evidence="5">Nenye</tissue>
    </source>
</reference>
<dbReference type="Gene3D" id="3.30.40.10">
    <property type="entry name" value="Zinc/RING finger domain, C3HC4 (zinc finger)"/>
    <property type="match status" value="1"/>
</dbReference>
<evidence type="ECO:0000313" key="6">
    <source>
        <dbReference type="Proteomes" id="UP001630127"/>
    </source>
</evidence>
<evidence type="ECO:0000256" key="3">
    <source>
        <dbReference type="SAM" id="MobiDB-lite"/>
    </source>
</evidence>
<dbReference type="PANTHER" id="PTHR47344:SF1">
    <property type="entry name" value="RING ZINC FINGER PROTEIN-RELATED"/>
    <property type="match status" value="1"/>
</dbReference>
<keyword evidence="1" id="KW-0863">Zinc-finger</keyword>
<proteinExistence type="predicted"/>
<gene>
    <name evidence="5" type="ORF">ACH5RR_024117</name>
</gene>
<feature type="region of interest" description="Disordered" evidence="3">
    <location>
        <begin position="463"/>
        <end position="493"/>
    </location>
</feature>